<feature type="transmembrane region" description="Helical" evidence="10">
    <location>
        <begin position="505"/>
        <end position="528"/>
    </location>
</feature>
<dbReference type="GO" id="GO:0004965">
    <property type="term" value="F:G protein-coupled GABA receptor activity"/>
    <property type="evidence" value="ECO:0007669"/>
    <property type="project" value="InterPro"/>
</dbReference>
<proteinExistence type="predicted"/>
<keyword evidence="4" id="KW-0297">G-protein coupled receptor</keyword>
<dbReference type="PANTHER" id="PTHR10519:SF20">
    <property type="entry name" value="G-PROTEIN COUPLED RECEPTOR 156-RELATED"/>
    <property type="match status" value="1"/>
</dbReference>
<feature type="transmembrane region" description="Helical" evidence="10">
    <location>
        <begin position="571"/>
        <end position="594"/>
    </location>
</feature>
<evidence type="ECO:0000256" key="10">
    <source>
        <dbReference type="SAM" id="Phobius"/>
    </source>
</evidence>
<dbReference type="PANTHER" id="PTHR10519">
    <property type="entry name" value="GABA-B RECEPTOR"/>
    <property type="match status" value="1"/>
</dbReference>
<evidence type="ECO:0000256" key="7">
    <source>
        <dbReference type="ARBA" id="ARBA00023180"/>
    </source>
</evidence>
<dbReference type="PROSITE" id="PS50259">
    <property type="entry name" value="G_PROTEIN_RECEP_F3_4"/>
    <property type="match status" value="1"/>
</dbReference>
<dbReference type="InterPro" id="IPR017978">
    <property type="entry name" value="GPCR_3_C"/>
</dbReference>
<evidence type="ECO:0000256" key="3">
    <source>
        <dbReference type="ARBA" id="ARBA00022989"/>
    </source>
</evidence>
<dbReference type="InterPro" id="IPR002455">
    <property type="entry name" value="GPCR3_GABA-B"/>
</dbReference>
<dbReference type="InterPro" id="IPR001828">
    <property type="entry name" value="ANF_lig-bd_rcpt"/>
</dbReference>
<dbReference type="CDD" id="cd15047">
    <property type="entry name" value="7tmC_GABA-B-like"/>
    <property type="match status" value="1"/>
</dbReference>
<evidence type="ECO:0000256" key="11">
    <source>
        <dbReference type="SAM" id="SignalP"/>
    </source>
</evidence>
<dbReference type="SUPFAM" id="SSF53822">
    <property type="entry name" value="Periplasmic binding protein-like I"/>
    <property type="match status" value="1"/>
</dbReference>
<organism evidence="13 14">
    <name type="scientific">Clytia hemisphaerica</name>
    <dbReference type="NCBI Taxonomy" id="252671"/>
    <lineage>
        <taxon>Eukaryota</taxon>
        <taxon>Metazoa</taxon>
        <taxon>Cnidaria</taxon>
        <taxon>Hydrozoa</taxon>
        <taxon>Hydroidolina</taxon>
        <taxon>Leptothecata</taxon>
        <taxon>Obeliida</taxon>
        <taxon>Clytiidae</taxon>
        <taxon>Clytia</taxon>
    </lineage>
</organism>
<evidence type="ECO:0000256" key="5">
    <source>
        <dbReference type="ARBA" id="ARBA00023136"/>
    </source>
</evidence>
<accession>A0A7M5WRZ9</accession>
<dbReference type="InterPro" id="IPR028082">
    <property type="entry name" value="Peripla_BP_I"/>
</dbReference>
<feature type="domain" description="G-protein coupled receptors family 3 profile" evidence="12">
    <location>
        <begin position="510"/>
        <end position="776"/>
    </location>
</feature>
<feature type="transmembrane region" description="Helical" evidence="10">
    <location>
        <begin position="620"/>
        <end position="641"/>
    </location>
</feature>
<dbReference type="GeneID" id="136814235"/>
<feature type="compositionally biased region" description="Polar residues" evidence="9">
    <location>
        <begin position="811"/>
        <end position="822"/>
    </location>
</feature>
<evidence type="ECO:0000313" key="14">
    <source>
        <dbReference type="Proteomes" id="UP000594262"/>
    </source>
</evidence>
<feature type="compositionally biased region" description="Low complexity" evidence="9">
    <location>
        <begin position="798"/>
        <end position="810"/>
    </location>
</feature>
<evidence type="ECO:0000259" key="12">
    <source>
        <dbReference type="PROSITE" id="PS50259"/>
    </source>
</evidence>
<dbReference type="InterPro" id="IPR000337">
    <property type="entry name" value="GPCR_3"/>
</dbReference>
<protein>
    <recommendedName>
        <fullName evidence="12">G-protein coupled receptors family 3 profile domain-containing protein</fullName>
    </recommendedName>
</protein>
<keyword evidence="6" id="KW-0675">Receptor</keyword>
<sequence>MYKLSIIVIIGLTIIPDLALSADKKIQIGLYNPDEDGKDRSVAATVLTAIDVIKEQNKILKGYQIEAYLYYAQQHTFGSAVWAALNNLGLNLTNYPMELKKAEANNQSKVRVNYQGPKEFGTTLNPIAMLGPRSTFDTRTMYPVYTTRNILHISFDAAGESLSVVKDYPYLFNSAPPVFLYVKALVQYLVHFNLDKIAFIHYSDQSKSFNSNKLTADRFEREAAENGINIVYVGEIRFDEFTDKSQYSSYFSNAFNAIKKNDIRVIVFSLTDEAMRTMICEAYRLGLYGSKYQFISILAEGMTSWVKEWKTVNCSEETQRFMSRNIIGLSRSPREKVETITEVGLTKKEIWTRIQNKMTEILSQPIPYDEWLAYVFDSVLAFALALDKILKRDPSFVENHKVGTLDPTRMNTMLNEIRQLDFIGASGRFKYKQDGDFLYRDGNIRYRKLKFKGNETKSGLEAIGLFDKDTSKITMNFSKLYYKQIPRAGPEHIENIVLLPQSVVYTMWILSGLGIIISLIFLTVNIYYRDVTYIKLSSPNINSLTCIGSILLYGAVICYGFDSRYVSEHSVAYMCNITTFMLSMGFTLTFGSLFSKTWRIYRIFTRAEAARYVVIKDIHLFTVVFLMLVVDAVLCFTWMGVSPFTLTSQLLSSLRDVKADTIENDIIHRCQCEYQSHFIFATFAYKGILMVFGLFVAYETKRIKVAAINDSKHIGLAVYNVCLFSALGSIVVFCLYDTDRFQEGYIFFGACILEITTVTLCLVFVPKVLMLLTNFEDPNFKKGRPVFNPTAQPSADDTNTNSQWSTTNSQCAMTTSTKSLNF</sequence>
<dbReference type="EnsemblMetazoa" id="CLYHEMT008161.1">
    <property type="protein sequence ID" value="CLYHEMP008161.1"/>
    <property type="gene ID" value="CLYHEMG008161"/>
</dbReference>
<reference evidence="13" key="1">
    <citation type="submission" date="2021-01" db="UniProtKB">
        <authorList>
            <consortium name="EnsemblMetazoa"/>
        </authorList>
    </citation>
    <scope>IDENTIFICATION</scope>
</reference>
<feature type="region of interest" description="Disordered" evidence="9">
    <location>
        <begin position="791"/>
        <end position="822"/>
    </location>
</feature>
<feature type="transmembrane region" description="Helical" evidence="10">
    <location>
        <begin position="718"/>
        <end position="738"/>
    </location>
</feature>
<evidence type="ECO:0000256" key="2">
    <source>
        <dbReference type="ARBA" id="ARBA00022692"/>
    </source>
</evidence>
<feature type="signal peptide" evidence="11">
    <location>
        <begin position="1"/>
        <end position="21"/>
    </location>
</feature>
<feature type="transmembrane region" description="Helical" evidence="10">
    <location>
        <begin position="678"/>
        <end position="698"/>
    </location>
</feature>
<evidence type="ECO:0000256" key="6">
    <source>
        <dbReference type="ARBA" id="ARBA00023170"/>
    </source>
</evidence>
<comment type="subcellular location">
    <subcellularLocation>
        <location evidence="1">Membrane</location>
        <topology evidence="1">Multi-pass membrane protein</topology>
    </subcellularLocation>
</comment>
<keyword evidence="14" id="KW-1185">Reference proteome</keyword>
<name>A0A7M5WRZ9_9CNID</name>
<dbReference type="PRINTS" id="PR01177">
    <property type="entry name" value="GABAB1RECPTR"/>
</dbReference>
<evidence type="ECO:0000256" key="1">
    <source>
        <dbReference type="ARBA" id="ARBA00004141"/>
    </source>
</evidence>
<dbReference type="AlphaFoldDB" id="A0A7M5WRZ9"/>
<keyword evidence="7" id="KW-0325">Glycoprotein</keyword>
<evidence type="ECO:0000256" key="9">
    <source>
        <dbReference type="SAM" id="MobiDB-lite"/>
    </source>
</evidence>
<dbReference type="Pfam" id="PF01094">
    <property type="entry name" value="ANF_receptor"/>
    <property type="match status" value="1"/>
</dbReference>
<keyword evidence="8" id="KW-0807">Transducer</keyword>
<dbReference type="Proteomes" id="UP000594262">
    <property type="component" value="Unplaced"/>
</dbReference>
<dbReference type="OrthoDB" id="16403at2759"/>
<feature type="transmembrane region" description="Helical" evidence="10">
    <location>
        <begin position="540"/>
        <end position="559"/>
    </location>
</feature>
<keyword evidence="2 10" id="KW-0812">Transmembrane</keyword>
<dbReference type="Gene3D" id="3.40.50.2300">
    <property type="match status" value="2"/>
</dbReference>
<feature type="transmembrane region" description="Helical" evidence="10">
    <location>
        <begin position="744"/>
        <end position="765"/>
    </location>
</feature>
<evidence type="ECO:0000256" key="4">
    <source>
        <dbReference type="ARBA" id="ARBA00023040"/>
    </source>
</evidence>
<keyword evidence="11" id="KW-0732">Signal</keyword>
<evidence type="ECO:0000256" key="8">
    <source>
        <dbReference type="ARBA" id="ARBA00023224"/>
    </source>
</evidence>
<feature type="chain" id="PRO_5029608353" description="G-protein coupled receptors family 3 profile domain-containing protein" evidence="11">
    <location>
        <begin position="22"/>
        <end position="822"/>
    </location>
</feature>
<dbReference type="GO" id="GO:0007214">
    <property type="term" value="P:gamma-aminobutyric acid signaling pathway"/>
    <property type="evidence" value="ECO:0007669"/>
    <property type="project" value="TreeGrafter"/>
</dbReference>
<dbReference type="GO" id="GO:0038039">
    <property type="term" value="C:G protein-coupled receptor heterodimeric complex"/>
    <property type="evidence" value="ECO:0007669"/>
    <property type="project" value="TreeGrafter"/>
</dbReference>
<dbReference type="PRINTS" id="PR01176">
    <property type="entry name" value="GABABRECEPTR"/>
</dbReference>
<keyword evidence="5 10" id="KW-0472">Membrane</keyword>
<dbReference type="RefSeq" id="XP_066926851.1">
    <property type="nucleotide sequence ID" value="XM_067070750.1"/>
</dbReference>
<dbReference type="Pfam" id="PF00003">
    <property type="entry name" value="7tm_3"/>
    <property type="match status" value="1"/>
</dbReference>
<dbReference type="PRINTS" id="PR00248">
    <property type="entry name" value="GPCRMGR"/>
</dbReference>
<keyword evidence="3 10" id="KW-1133">Transmembrane helix</keyword>
<evidence type="ECO:0000313" key="13">
    <source>
        <dbReference type="EnsemblMetazoa" id="CLYHEMP008161.1"/>
    </source>
</evidence>